<dbReference type="RefSeq" id="WP_117325717.1">
    <property type="nucleotide sequence ID" value="NZ_QVTE01000015.1"/>
</dbReference>
<protein>
    <submittedName>
        <fullName evidence="1">DUF3219 family protein</fullName>
    </submittedName>
</protein>
<organism evidence="1 2">
    <name type="scientific">Peribacillus saganii</name>
    <dbReference type="NCBI Taxonomy" id="2303992"/>
    <lineage>
        <taxon>Bacteria</taxon>
        <taxon>Bacillati</taxon>
        <taxon>Bacillota</taxon>
        <taxon>Bacilli</taxon>
        <taxon>Bacillales</taxon>
        <taxon>Bacillaceae</taxon>
        <taxon>Peribacillus</taxon>
    </lineage>
</organism>
<proteinExistence type="predicted"/>
<dbReference type="Gene3D" id="2.40.30.80">
    <property type="entry name" value="YkvR-like"/>
    <property type="match status" value="1"/>
</dbReference>
<dbReference type="InterPro" id="IPR021596">
    <property type="entry name" value="DUF3219"/>
</dbReference>
<comment type="caution">
    <text evidence="1">The sequence shown here is derived from an EMBL/GenBank/DDBJ whole genome shotgun (WGS) entry which is preliminary data.</text>
</comment>
<reference evidence="1 2" key="1">
    <citation type="submission" date="2018-08" db="EMBL/GenBank/DDBJ databases">
        <title>Bacillus chawlae sp. nov., Bacillus glennii sp. nov., and Bacillus saganii sp. nov. Isolated from the Vehicle Assembly Building at Kennedy Space Center where the Viking Spacecraft were Assembled.</title>
        <authorList>
            <person name="Seuylemezian A."/>
            <person name="Vaishampayan P."/>
        </authorList>
    </citation>
    <scope>NUCLEOTIDE SEQUENCE [LARGE SCALE GENOMIC DNA]</scope>
    <source>
        <strain evidence="1 2">V47-23a</strain>
    </source>
</reference>
<dbReference type="OrthoDB" id="2920197at2"/>
<name>A0A372LQG2_9BACI</name>
<dbReference type="EMBL" id="QVTE01000015">
    <property type="protein sequence ID" value="RFU70463.1"/>
    <property type="molecule type" value="Genomic_DNA"/>
</dbReference>
<sequence length="96" mass="11204">MADHILLNSKKIEINNFREEKVLLNGKEVKRIVVDFQVNHSNYHDITTLLYKNDFDVEVPERNLRFKGTIHNYSSSVTNLYEAGAVGDFHLELVER</sequence>
<dbReference type="AlphaFoldDB" id="A0A372LQG2"/>
<dbReference type="Proteomes" id="UP000264541">
    <property type="component" value="Unassembled WGS sequence"/>
</dbReference>
<accession>A0A372LQG2</accession>
<evidence type="ECO:0000313" key="2">
    <source>
        <dbReference type="Proteomes" id="UP000264541"/>
    </source>
</evidence>
<dbReference type="InterPro" id="IPR023105">
    <property type="entry name" value="YkvR-like_sf"/>
</dbReference>
<dbReference type="SUPFAM" id="SSF159173">
    <property type="entry name" value="YkvR-like"/>
    <property type="match status" value="1"/>
</dbReference>
<gene>
    <name evidence="1" type="ORF">D0469_05885</name>
</gene>
<dbReference type="Pfam" id="PF11514">
    <property type="entry name" value="DUF3219"/>
    <property type="match status" value="1"/>
</dbReference>
<keyword evidence="2" id="KW-1185">Reference proteome</keyword>
<evidence type="ECO:0000313" key="1">
    <source>
        <dbReference type="EMBL" id="RFU70463.1"/>
    </source>
</evidence>